<sequence>MIDARASRGISDGDRKFGEEEEGKTKERSRDAMGERKRACTIEICNPLMMLLDGAQSIDDDTKEGRRIHG</sequence>
<reference evidence="1 2" key="2">
    <citation type="journal article" date="2022" name="Mol. Ecol. Resour.">
        <title>The genomes of chicory, endive, great burdock and yacon provide insights into Asteraceae paleo-polyploidization history and plant inulin production.</title>
        <authorList>
            <person name="Fan W."/>
            <person name="Wang S."/>
            <person name="Wang H."/>
            <person name="Wang A."/>
            <person name="Jiang F."/>
            <person name="Liu H."/>
            <person name="Zhao H."/>
            <person name="Xu D."/>
            <person name="Zhang Y."/>
        </authorList>
    </citation>
    <scope>NUCLEOTIDE SEQUENCE [LARGE SCALE GENOMIC DNA]</scope>
    <source>
        <strain evidence="2">cv. Punajuju</strain>
        <tissue evidence="1">Leaves</tissue>
    </source>
</reference>
<name>A0ACB9F9X8_CICIN</name>
<gene>
    <name evidence="1" type="ORF">L2E82_17604</name>
</gene>
<accession>A0ACB9F9X8</accession>
<evidence type="ECO:0000313" key="2">
    <source>
        <dbReference type="Proteomes" id="UP001055811"/>
    </source>
</evidence>
<evidence type="ECO:0000313" key="1">
    <source>
        <dbReference type="EMBL" id="KAI3767472.1"/>
    </source>
</evidence>
<proteinExistence type="predicted"/>
<comment type="caution">
    <text evidence="1">The sequence shown here is derived from an EMBL/GenBank/DDBJ whole genome shotgun (WGS) entry which is preliminary data.</text>
</comment>
<protein>
    <submittedName>
        <fullName evidence="1">Uncharacterized protein</fullName>
    </submittedName>
</protein>
<dbReference type="EMBL" id="CM042011">
    <property type="protein sequence ID" value="KAI3767472.1"/>
    <property type="molecule type" value="Genomic_DNA"/>
</dbReference>
<reference evidence="2" key="1">
    <citation type="journal article" date="2022" name="Mol. Ecol. Resour.">
        <title>The genomes of chicory, endive, great burdock and yacon provide insights into Asteraceae palaeo-polyploidization history and plant inulin production.</title>
        <authorList>
            <person name="Fan W."/>
            <person name="Wang S."/>
            <person name="Wang H."/>
            <person name="Wang A."/>
            <person name="Jiang F."/>
            <person name="Liu H."/>
            <person name="Zhao H."/>
            <person name="Xu D."/>
            <person name="Zhang Y."/>
        </authorList>
    </citation>
    <scope>NUCLEOTIDE SEQUENCE [LARGE SCALE GENOMIC DNA]</scope>
    <source>
        <strain evidence="2">cv. Punajuju</strain>
    </source>
</reference>
<keyword evidence="2" id="KW-1185">Reference proteome</keyword>
<dbReference type="Proteomes" id="UP001055811">
    <property type="component" value="Linkage Group LG03"/>
</dbReference>
<organism evidence="1 2">
    <name type="scientific">Cichorium intybus</name>
    <name type="common">Chicory</name>
    <dbReference type="NCBI Taxonomy" id="13427"/>
    <lineage>
        <taxon>Eukaryota</taxon>
        <taxon>Viridiplantae</taxon>
        <taxon>Streptophyta</taxon>
        <taxon>Embryophyta</taxon>
        <taxon>Tracheophyta</taxon>
        <taxon>Spermatophyta</taxon>
        <taxon>Magnoliopsida</taxon>
        <taxon>eudicotyledons</taxon>
        <taxon>Gunneridae</taxon>
        <taxon>Pentapetalae</taxon>
        <taxon>asterids</taxon>
        <taxon>campanulids</taxon>
        <taxon>Asterales</taxon>
        <taxon>Asteraceae</taxon>
        <taxon>Cichorioideae</taxon>
        <taxon>Cichorieae</taxon>
        <taxon>Cichoriinae</taxon>
        <taxon>Cichorium</taxon>
    </lineage>
</organism>